<dbReference type="GO" id="GO:0008519">
    <property type="term" value="F:ammonium channel activity"/>
    <property type="evidence" value="ECO:0007669"/>
    <property type="project" value="InterPro"/>
</dbReference>
<evidence type="ECO:0000256" key="8">
    <source>
        <dbReference type="RuleBase" id="RU362002"/>
    </source>
</evidence>
<evidence type="ECO:0000256" key="2">
    <source>
        <dbReference type="ARBA" id="ARBA00005887"/>
    </source>
</evidence>
<dbReference type="EnsemblMetazoa" id="XM_038216465.1">
    <property type="protein sequence ID" value="XP_038072393.1"/>
    <property type="gene ID" value="LOC119740932"/>
</dbReference>
<keyword evidence="6 8" id="KW-0472">Membrane</keyword>
<dbReference type="Gene3D" id="1.10.3430.10">
    <property type="entry name" value="Ammonium transporter AmtB like domains"/>
    <property type="match status" value="1"/>
</dbReference>
<dbReference type="OMA" id="NVMMKNM"/>
<feature type="transmembrane region" description="Helical" evidence="8">
    <location>
        <begin position="262"/>
        <end position="283"/>
    </location>
</feature>
<feature type="transmembrane region" description="Helical" evidence="8">
    <location>
        <begin position="38"/>
        <end position="58"/>
    </location>
</feature>
<dbReference type="GO" id="GO:0097272">
    <property type="term" value="P:ammonium homeostasis"/>
    <property type="evidence" value="ECO:0007669"/>
    <property type="project" value="TreeGrafter"/>
</dbReference>
<evidence type="ECO:0000313" key="10">
    <source>
        <dbReference type="EnsemblMetazoa" id="XP_038072393.1"/>
    </source>
</evidence>
<dbReference type="Proteomes" id="UP000887568">
    <property type="component" value="Unplaced"/>
</dbReference>
<feature type="transmembrane region" description="Helical" evidence="8">
    <location>
        <begin position="187"/>
        <end position="208"/>
    </location>
</feature>
<dbReference type="FunFam" id="1.10.3430.10:FF:000010">
    <property type="entry name" value="Ammonium transporter"/>
    <property type="match status" value="1"/>
</dbReference>
<evidence type="ECO:0000256" key="1">
    <source>
        <dbReference type="ARBA" id="ARBA00004141"/>
    </source>
</evidence>
<dbReference type="SUPFAM" id="SSF111352">
    <property type="entry name" value="Ammonium transporter"/>
    <property type="match status" value="1"/>
</dbReference>
<evidence type="ECO:0000256" key="5">
    <source>
        <dbReference type="ARBA" id="ARBA00022989"/>
    </source>
</evidence>
<dbReference type="GeneID" id="119740932"/>
<feature type="transmembrane region" description="Helical" evidence="8">
    <location>
        <begin position="146"/>
        <end position="167"/>
    </location>
</feature>
<feature type="transmembrane region" description="Helical" evidence="8">
    <location>
        <begin position="390"/>
        <end position="410"/>
    </location>
</feature>
<dbReference type="PROSITE" id="PS01219">
    <property type="entry name" value="AMMONIUM_TRANSP"/>
    <property type="match status" value="1"/>
</dbReference>
<evidence type="ECO:0000256" key="4">
    <source>
        <dbReference type="ARBA" id="ARBA00022692"/>
    </source>
</evidence>
<evidence type="ECO:0000256" key="6">
    <source>
        <dbReference type="ARBA" id="ARBA00023136"/>
    </source>
</evidence>
<dbReference type="RefSeq" id="XP_038072393.1">
    <property type="nucleotide sequence ID" value="XM_038216465.1"/>
</dbReference>
<keyword evidence="4 8" id="KW-0812">Transmembrane</keyword>
<feature type="domain" description="Ammonium transporter AmtB-like" evidence="9">
    <location>
        <begin position="40"/>
        <end position="438"/>
    </location>
</feature>
<keyword evidence="7 8" id="KW-0924">Ammonia transport</keyword>
<organism evidence="10 11">
    <name type="scientific">Patiria miniata</name>
    <name type="common">Bat star</name>
    <name type="synonym">Asterina miniata</name>
    <dbReference type="NCBI Taxonomy" id="46514"/>
    <lineage>
        <taxon>Eukaryota</taxon>
        <taxon>Metazoa</taxon>
        <taxon>Echinodermata</taxon>
        <taxon>Eleutherozoa</taxon>
        <taxon>Asterozoa</taxon>
        <taxon>Asteroidea</taxon>
        <taxon>Valvatacea</taxon>
        <taxon>Valvatida</taxon>
        <taxon>Asterinidae</taxon>
        <taxon>Patiria</taxon>
    </lineage>
</organism>
<protein>
    <recommendedName>
        <fullName evidence="8">Ammonium transporter</fullName>
    </recommendedName>
</protein>
<comment type="similarity">
    <text evidence="2 8">Belongs to the ammonia transporter channel (TC 1.A.11.2) family.</text>
</comment>
<dbReference type="OrthoDB" id="534912at2759"/>
<evidence type="ECO:0000313" key="11">
    <source>
        <dbReference type="Proteomes" id="UP000887568"/>
    </source>
</evidence>
<name>A0A914B895_PATMI</name>
<dbReference type="InterPro" id="IPR024041">
    <property type="entry name" value="NH4_transpt_AmtB-like_dom"/>
</dbReference>
<keyword evidence="5 8" id="KW-1133">Transmembrane helix</keyword>
<dbReference type="InterPro" id="IPR029020">
    <property type="entry name" value="Ammonium/urea_transptr"/>
</dbReference>
<dbReference type="PANTHER" id="PTHR11730:SF6">
    <property type="entry name" value="AMMONIUM TRANSPORTER"/>
    <property type="match status" value="1"/>
</dbReference>
<dbReference type="GO" id="GO:0005886">
    <property type="term" value="C:plasma membrane"/>
    <property type="evidence" value="ECO:0007669"/>
    <property type="project" value="UniProtKB-SubCell"/>
</dbReference>
<dbReference type="NCBIfam" id="TIGR00836">
    <property type="entry name" value="amt"/>
    <property type="match status" value="1"/>
</dbReference>
<feature type="transmembrane region" description="Helical" evidence="8">
    <location>
        <begin position="295"/>
        <end position="317"/>
    </location>
</feature>
<comment type="subcellular location">
    <subcellularLocation>
        <location evidence="8">Cell membrane</location>
        <topology evidence="8">Multi-pass membrane protein</topology>
    </subcellularLocation>
    <subcellularLocation>
        <location evidence="1">Membrane</location>
        <topology evidence="1">Multi-pass membrane protein</topology>
    </subcellularLocation>
</comment>
<accession>A0A914B895</accession>
<dbReference type="Pfam" id="PF00909">
    <property type="entry name" value="Ammonium_transp"/>
    <property type="match status" value="1"/>
</dbReference>
<sequence length="509" mass="53640">MEFQNTTEAGPAQPSTGGDDALAGIQSSLNSLQVNADTFFLIVMACLIFFMQCGFAFLEAGSVRSKNTTNILIKNVLDVCIGACAYWAVGYAFAFGPGNAFLGHRYFFFESMPPSLYSHWFFHFVFAATATTIVSGAMAERTEFGAYLIYSCFITGVVYPIVSHWAWSGEGWLAAGPGIEGVAYQDFAGSGVVHMVGGMAALMGAAIVGPRLGRFDKKGNPTTIPGHTVPFAALGGFILFFGFFAFNGGSQASISQPGDGEVVAISIVNTIISGGHAALVAMVIKKLGFNGQWSLLITINGALTGMVAICAGCNALAPWGAAIVGIVSGAVYVFWSWLVCKLKIDDPLDAVAVHLGGGLWGVFSVPLLSFETGVVFTWSQVAFTSFGWNILGAVAIMFWTGILTAVLFGLMRLFGILRVSPEIEEKGLDIAKHGEPAYPLSSYGHGWSSEANLIEVKVDGDGSTAESLNSSFVKDGCHGVLPAQVIHASLSEQESVENGVATVAEEANI</sequence>
<evidence type="ECO:0000256" key="7">
    <source>
        <dbReference type="ARBA" id="ARBA00023177"/>
    </source>
</evidence>
<feature type="transmembrane region" description="Helical" evidence="8">
    <location>
        <begin position="323"/>
        <end position="340"/>
    </location>
</feature>
<dbReference type="InterPro" id="IPR001905">
    <property type="entry name" value="Ammonium_transpt"/>
</dbReference>
<proteinExistence type="inferred from homology"/>
<feature type="transmembrane region" description="Helical" evidence="8">
    <location>
        <begin position="79"/>
        <end position="100"/>
    </location>
</feature>
<reference evidence="10" key="1">
    <citation type="submission" date="2022-11" db="UniProtKB">
        <authorList>
            <consortium name="EnsemblMetazoa"/>
        </authorList>
    </citation>
    <scope>IDENTIFICATION</scope>
</reference>
<keyword evidence="3 8" id="KW-0813">Transport</keyword>
<feature type="transmembrane region" description="Helical" evidence="8">
    <location>
        <begin position="352"/>
        <end position="370"/>
    </location>
</feature>
<feature type="transmembrane region" description="Helical" evidence="8">
    <location>
        <begin position="229"/>
        <end position="250"/>
    </location>
</feature>
<feature type="transmembrane region" description="Helical" evidence="8">
    <location>
        <begin position="120"/>
        <end position="139"/>
    </location>
</feature>
<dbReference type="PANTHER" id="PTHR11730">
    <property type="entry name" value="AMMONIUM TRANSPORTER"/>
    <property type="match status" value="1"/>
</dbReference>
<evidence type="ECO:0000259" key="9">
    <source>
        <dbReference type="Pfam" id="PF00909"/>
    </source>
</evidence>
<evidence type="ECO:0000256" key="3">
    <source>
        <dbReference type="ARBA" id="ARBA00022448"/>
    </source>
</evidence>
<dbReference type="InterPro" id="IPR018047">
    <property type="entry name" value="Ammonium_transpt_CS"/>
</dbReference>
<keyword evidence="11" id="KW-1185">Reference proteome</keyword>
<dbReference type="AlphaFoldDB" id="A0A914B895"/>